<protein>
    <submittedName>
        <fullName evidence="1">Uncharacterized protein</fullName>
    </submittedName>
</protein>
<comment type="caution">
    <text evidence="1">The sequence shown here is derived from an EMBL/GenBank/DDBJ whole genome shotgun (WGS) entry which is preliminary data.</text>
</comment>
<name>A0ABD0L886_9CAEN</name>
<dbReference type="AlphaFoldDB" id="A0ABD0L886"/>
<dbReference type="Proteomes" id="UP001519460">
    <property type="component" value="Unassembled WGS sequence"/>
</dbReference>
<evidence type="ECO:0000313" key="1">
    <source>
        <dbReference type="EMBL" id="KAK7495483.1"/>
    </source>
</evidence>
<evidence type="ECO:0000313" key="2">
    <source>
        <dbReference type="Proteomes" id="UP001519460"/>
    </source>
</evidence>
<dbReference type="EMBL" id="JACVVK020000074">
    <property type="protein sequence ID" value="KAK7495483.1"/>
    <property type="molecule type" value="Genomic_DNA"/>
</dbReference>
<gene>
    <name evidence="1" type="ORF">BaRGS_00013181</name>
</gene>
<keyword evidence="2" id="KW-1185">Reference proteome</keyword>
<sequence>MSERGFWYRLDHQRRRTEIRLFPVVFVRRSFPDVAGLKSVDDVPARRLVSLAEVRMQTLTLLSCNISVGCLELPAMRSCTELCQNHNNETVLTNLGVFDITLTRWTHDIQFVYDQLYDIVSSFSSFRESSLVKFVRRIIDTRQQQHVIVARLPGRFIFGLETHNGAIVTATCGYLPFLPATSV</sequence>
<organism evidence="1 2">
    <name type="scientific">Batillaria attramentaria</name>
    <dbReference type="NCBI Taxonomy" id="370345"/>
    <lineage>
        <taxon>Eukaryota</taxon>
        <taxon>Metazoa</taxon>
        <taxon>Spiralia</taxon>
        <taxon>Lophotrochozoa</taxon>
        <taxon>Mollusca</taxon>
        <taxon>Gastropoda</taxon>
        <taxon>Caenogastropoda</taxon>
        <taxon>Sorbeoconcha</taxon>
        <taxon>Cerithioidea</taxon>
        <taxon>Batillariidae</taxon>
        <taxon>Batillaria</taxon>
    </lineage>
</organism>
<proteinExistence type="predicted"/>
<accession>A0ABD0L886</accession>
<reference evidence="1 2" key="1">
    <citation type="journal article" date="2023" name="Sci. Data">
        <title>Genome assembly of the Korean intertidal mud-creeper Batillaria attramentaria.</title>
        <authorList>
            <person name="Patra A.K."/>
            <person name="Ho P.T."/>
            <person name="Jun S."/>
            <person name="Lee S.J."/>
            <person name="Kim Y."/>
            <person name="Won Y.J."/>
        </authorList>
    </citation>
    <scope>NUCLEOTIDE SEQUENCE [LARGE SCALE GENOMIC DNA]</scope>
    <source>
        <strain evidence="1">Wonlab-2016</strain>
    </source>
</reference>